<keyword evidence="2" id="KW-0808">Transferase</keyword>
<dbReference type="Pfam" id="PF13480">
    <property type="entry name" value="Acetyltransf_6"/>
    <property type="match status" value="1"/>
</dbReference>
<dbReference type="InterPro" id="IPR038740">
    <property type="entry name" value="BioF2-like_GNAT_dom"/>
</dbReference>
<sequence>MTPVATDIRFLLGDRCILRARRMLVPLSYGLDAILAERPLVPVPLPPGADGYRVQSAPADQLSRLDQQFQGFLKSPPQLYARHYIDMALGHDGYMAQFSSKTRTTLKRKMRKLADANGGTLDIRSYHAPDQLDAFFAAALPLSNQTYQARLLDAGLPGHAAFRAEAEALARADRLRAWILFLQGKPIAYLYLPVVEDVLIYAYLGYDQGQAQLSPGTVLQMHALEQLFAEQRFRYFDFTEGDGAHKALFGTHQVQCATLFLLAPSIANRAVLTGHRAFNGAVEGTGAWLERIGAKAKIRKLLRG</sequence>
<name>A0A7V8RAN5_9SPHN</name>
<accession>A0A7V8RAN5</accession>
<keyword evidence="3" id="KW-1185">Reference proteome</keyword>
<dbReference type="RefSeq" id="WP_181266146.1">
    <property type="nucleotide sequence ID" value="NZ_BAAAGB010000002.1"/>
</dbReference>
<organism evidence="2 3">
    <name type="scientific">Sphingomonas ursincola</name>
    <dbReference type="NCBI Taxonomy" id="56361"/>
    <lineage>
        <taxon>Bacteria</taxon>
        <taxon>Pseudomonadati</taxon>
        <taxon>Pseudomonadota</taxon>
        <taxon>Alphaproteobacteria</taxon>
        <taxon>Sphingomonadales</taxon>
        <taxon>Sphingomonadaceae</taxon>
        <taxon>Sphingomonas</taxon>
    </lineage>
</organism>
<evidence type="ECO:0000313" key="3">
    <source>
        <dbReference type="Proteomes" id="UP000589292"/>
    </source>
</evidence>
<reference evidence="2 3" key="1">
    <citation type="journal article" date="1994" name="Int. J. Syst. Bacteriol.">
        <title>Phylogenetic positions of novel aerobic, bacteriochlorophyll a-containing bacteria and description of Roseococcus thiosulfatophilus gen. nov., sp. nov., Erythromicrobium ramosum gen. nov., sp. nov., and Erythrobacter litoralis sp. nov.</title>
        <authorList>
            <person name="Yurkov V."/>
            <person name="Stackebrandt E."/>
            <person name="Holmes A."/>
            <person name="Fuerst J.A."/>
            <person name="Hugenholtz P."/>
            <person name="Golecki J."/>
            <person name="Gad'on N."/>
            <person name="Gorlenko V.M."/>
            <person name="Kompantseva E.I."/>
            <person name="Drews G."/>
        </authorList>
    </citation>
    <scope>NUCLEOTIDE SEQUENCE [LARGE SCALE GENOMIC DNA]</scope>
    <source>
        <strain evidence="2 3">KR-99</strain>
    </source>
</reference>
<dbReference type="GO" id="GO:0016740">
    <property type="term" value="F:transferase activity"/>
    <property type="evidence" value="ECO:0007669"/>
    <property type="project" value="UniProtKB-KW"/>
</dbReference>
<proteinExistence type="predicted"/>
<evidence type="ECO:0000259" key="1">
    <source>
        <dbReference type="Pfam" id="PF13480"/>
    </source>
</evidence>
<gene>
    <name evidence="2" type="ORF">FG486_01325</name>
</gene>
<dbReference type="InterPro" id="IPR016181">
    <property type="entry name" value="Acyl_CoA_acyltransferase"/>
</dbReference>
<dbReference type="SUPFAM" id="SSF55729">
    <property type="entry name" value="Acyl-CoA N-acyltransferases (Nat)"/>
    <property type="match status" value="1"/>
</dbReference>
<feature type="domain" description="BioF2-like acetyltransferase" evidence="1">
    <location>
        <begin position="100"/>
        <end position="246"/>
    </location>
</feature>
<dbReference type="EMBL" id="VDES01000001">
    <property type="protein sequence ID" value="MBA1372964.1"/>
    <property type="molecule type" value="Genomic_DNA"/>
</dbReference>
<dbReference type="Gene3D" id="3.40.630.30">
    <property type="match status" value="1"/>
</dbReference>
<protein>
    <submittedName>
        <fullName evidence="2">GNAT family N-acetyltransferase</fullName>
    </submittedName>
</protein>
<evidence type="ECO:0000313" key="2">
    <source>
        <dbReference type="EMBL" id="MBA1372964.1"/>
    </source>
</evidence>
<comment type="caution">
    <text evidence="2">The sequence shown here is derived from an EMBL/GenBank/DDBJ whole genome shotgun (WGS) entry which is preliminary data.</text>
</comment>
<dbReference type="Proteomes" id="UP000589292">
    <property type="component" value="Unassembled WGS sequence"/>
</dbReference>
<dbReference type="AlphaFoldDB" id="A0A7V8RAN5"/>